<evidence type="ECO:0000259" key="1">
    <source>
        <dbReference type="Pfam" id="PF12500"/>
    </source>
</evidence>
<sequence length="377" mass="41938">MTDVHSIQLPAGELEITVFNALSPLEQLLTFGSRQNPKRKYLFISKILGKYIPCRPESMRDSYVKLANSIQPEIESSGPVWVMGVAETATALGAGVAQELQQLSESDVFYSHTTRYRLPSDVAFSITEVHSHAPAHIVYELETHFPCEAVQSVVLVDDEVSTGNTLRQLTEALQLRLPELRNVFWVSLVNWLSPKQKQAIQAGFPQVTLHFIELLSGAYRFEDNGAFNPGLPRNTAIDISNVENRDDTGRLGLWTNNGPQARFSTPAGHLIDPGNLHQNEKYVVIGTGEFTYFPFLFAETMEKQGLDVLFQSTARSPVLPGGPIKSKQSFLDEAHGAVFYLYNLPADRKAIMLYENQAQYEGCTLHAKINALTGILN</sequence>
<dbReference type="RefSeq" id="WP_087459863.1">
    <property type="nucleotide sequence ID" value="NZ_CP021425.1"/>
</dbReference>
<gene>
    <name evidence="3" type="ORF">OLMES_0586</name>
</gene>
<dbReference type="InterPro" id="IPR029057">
    <property type="entry name" value="PRTase-like"/>
</dbReference>
<evidence type="ECO:0000313" key="3">
    <source>
        <dbReference type="EMBL" id="ARU54689.1"/>
    </source>
</evidence>
<dbReference type="OrthoDB" id="56827at2"/>
<dbReference type="EMBL" id="CP021425">
    <property type="protein sequence ID" value="ARU54689.1"/>
    <property type="molecule type" value="Genomic_DNA"/>
</dbReference>
<proteinExistence type="predicted"/>
<feature type="domain" description="Orotate phosphoribosyltransferase-like" evidence="2">
    <location>
        <begin position="28"/>
        <end position="216"/>
    </location>
</feature>
<name>A0A1Y0I3A8_9GAMM</name>
<organism evidence="3 4">
    <name type="scientific">Oleiphilus messinensis</name>
    <dbReference type="NCBI Taxonomy" id="141451"/>
    <lineage>
        <taxon>Bacteria</taxon>
        <taxon>Pseudomonadati</taxon>
        <taxon>Pseudomonadota</taxon>
        <taxon>Gammaproteobacteria</taxon>
        <taxon>Oceanospirillales</taxon>
        <taxon>Oleiphilaceae</taxon>
        <taxon>Oleiphilus</taxon>
    </lineage>
</organism>
<dbReference type="InterPro" id="IPR011214">
    <property type="entry name" value="UCP020967"/>
</dbReference>
<dbReference type="Pfam" id="PF12500">
    <property type="entry name" value="TRSP"/>
    <property type="match status" value="1"/>
</dbReference>
<dbReference type="InterPro" id="IPR041688">
    <property type="entry name" value="PRTase_2"/>
</dbReference>
<dbReference type="CDD" id="cd06223">
    <property type="entry name" value="PRTases_typeI"/>
    <property type="match status" value="1"/>
</dbReference>
<evidence type="ECO:0000259" key="2">
    <source>
        <dbReference type="Pfam" id="PF15609"/>
    </source>
</evidence>
<feature type="domain" description="TRSP" evidence="1">
    <location>
        <begin position="248"/>
        <end position="358"/>
    </location>
</feature>
<keyword evidence="4" id="KW-1185">Reference proteome</keyword>
<dbReference type="InterPro" id="IPR000836">
    <property type="entry name" value="PRTase_dom"/>
</dbReference>
<dbReference type="KEGG" id="ome:OLMES_0586"/>
<dbReference type="Proteomes" id="UP000196027">
    <property type="component" value="Chromosome"/>
</dbReference>
<keyword evidence="3" id="KW-0808">Transferase</keyword>
<protein>
    <submittedName>
        <fullName evidence="3">Phosphoribosyl transferase family protein</fullName>
    </submittedName>
</protein>
<dbReference type="InterPro" id="IPR022537">
    <property type="entry name" value="TRSP_dom"/>
</dbReference>
<evidence type="ECO:0000313" key="4">
    <source>
        <dbReference type="Proteomes" id="UP000196027"/>
    </source>
</evidence>
<dbReference type="PIRSF" id="PIRSF020967">
    <property type="entry name" value="UCP020967"/>
    <property type="match status" value="1"/>
</dbReference>
<accession>A0A1Y0I3A8</accession>
<dbReference type="AlphaFoldDB" id="A0A1Y0I3A8"/>
<dbReference type="GO" id="GO:0016740">
    <property type="term" value="F:transferase activity"/>
    <property type="evidence" value="ECO:0007669"/>
    <property type="project" value="UniProtKB-KW"/>
</dbReference>
<dbReference type="SUPFAM" id="SSF53271">
    <property type="entry name" value="PRTase-like"/>
    <property type="match status" value="1"/>
</dbReference>
<dbReference type="Gene3D" id="3.40.50.2020">
    <property type="match status" value="1"/>
</dbReference>
<dbReference type="Pfam" id="PF15609">
    <property type="entry name" value="PRTase_2"/>
    <property type="match status" value="1"/>
</dbReference>
<reference evidence="3 4" key="1">
    <citation type="submission" date="2017-05" db="EMBL/GenBank/DDBJ databases">
        <title>Genomic insights into alkan degradation activity of Oleiphilus messinensis.</title>
        <authorList>
            <person name="Kozyavkin S.A."/>
            <person name="Slesarev A.I."/>
            <person name="Golyshin P.N."/>
            <person name="Korzhenkov A."/>
            <person name="Golyshina O.N."/>
            <person name="Toshchakov S.V."/>
        </authorList>
    </citation>
    <scope>NUCLEOTIDE SEQUENCE [LARGE SCALE GENOMIC DNA]</scope>
    <source>
        <strain evidence="3 4">ME102</strain>
    </source>
</reference>